<dbReference type="SUPFAM" id="SSF52833">
    <property type="entry name" value="Thioredoxin-like"/>
    <property type="match status" value="1"/>
</dbReference>
<gene>
    <name evidence="2" type="ORF">JXQ802_LOCUS25817</name>
    <name evidence="1" type="ORF">PYM288_LOCUS10689</name>
</gene>
<dbReference type="InterPro" id="IPR036249">
    <property type="entry name" value="Thioredoxin-like_sf"/>
</dbReference>
<dbReference type="EMBL" id="CAJNOH010000170">
    <property type="protein sequence ID" value="CAF0924071.1"/>
    <property type="molecule type" value="Genomic_DNA"/>
</dbReference>
<evidence type="ECO:0000313" key="4">
    <source>
        <dbReference type="Proteomes" id="UP000663870"/>
    </source>
</evidence>
<proteinExistence type="predicted"/>
<evidence type="ECO:0000313" key="2">
    <source>
        <dbReference type="EMBL" id="CAF1228516.1"/>
    </source>
</evidence>
<evidence type="ECO:0000313" key="1">
    <source>
        <dbReference type="EMBL" id="CAF0924071.1"/>
    </source>
</evidence>
<accession>A0A814B427</accession>
<dbReference type="Proteomes" id="UP000663854">
    <property type="component" value="Unassembled WGS sequence"/>
</dbReference>
<dbReference type="EMBL" id="CAJNOL010000884">
    <property type="protein sequence ID" value="CAF1228516.1"/>
    <property type="molecule type" value="Genomic_DNA"/>
</dbReference>
<comment type="caution">
    <text evidence="1">The sequence shown here is derived from an EMBL/GenBank/DDBJ whole genome shotgun (WGS) entry which is preliminary data.</text>
</comment>
<sequence length="260" mass="29974">MNTSTIIEDSISQLNSILSTAHEQFISNPNDFFSQDRISSLGKYISILVNLCNLLNLSDYNELKQHLENSSFSDLRIRWNNFLSEVDNQSILSSSYPSTLPSDIQLLNINNDELIDLKKHVQLLTTLNQCHIVIVSFTSSIDSARQWKNEVQCPFDIYCDSDRCLYRHFGFPNKAYARVWNVQTLDYYVEQKLSGKQLPTKLDKNDDPNQMGGNAIIDRNGRVIWVYKSKTPTDRPSVKQLQFILEQSIHDDSHLNFDTT</sequence>
<dbReference type="Pfam" id="PF13911">
    <property type="entry name" value="AhpC-TSA_2"/>
    <property type="match status" value="1"/>
</dbReference>
<keyword evidence="4" id="KW-1185">Reference proteome</keyword>
<dbReference type="Proteomes" id="UP000663870">
    <property type="component" value="Unassembled WGS sequence"/>
</dbReference>
<evidence type="ECO:0000313" key="3">
    <source>
        <dbReference type="Proteomes" id="UP000663854"/>
    </source>
</evidence>
<name>A0A814B427_9BILA</name>
<organism evidence="1 3">
    <name type="scientific">Rotaria sordida</name>
    <dbReference type="NCBI Taxonomy" id="392033"/>
    <lineage>
        <taxon>Eukaryota</taxon>
        <taxon>Metazoa</taxon>
        <taxon>Spiralia</taxon>
        <taxon>Gnathifera</taxon>
        <taxon>Rotifera</taxon>
        <taxon>Eurotatoria</taxon>
        <taxon>Bdelloidea</taxon>
        <taxon>Philodinida</taxon>
        <taxon>Philodinidae</taxon>
        <taxon>Rotaria</taxon>
    </lineage>
</organism>
<reference evidence="1" key="1">
    <citation type="submission" date="2021-02" db="EMBL/GenBank/DDBJ databases">
        <authorList>
            <person name="Nowell W R."/>
        </authorList>
    </citation>
    <scope>NUCLEOTIDE SEQUENCE</scope>
</reference>
<dbReference type="Gene3D" id="3.40.30.10">
    <property type="entry name" value="Glutaredoxin"/>
    <property type="match status" value="1"/>
</dbReference>
<protein>
    <submittedName>
        <fullName evidence="1">Uncharacterized protein</fullName>
    </submittedName>
</protein>
<dbReference type="AlphaFoldDB" id="A0A814B427"/>
<dbReference type="InterPro" id="IPR032801">
    <property type="entry name" value="PXL2A/B/C"/>
</dbReference>